<name>A0A1G9X1W4_9EURY</name>
<keyword evidence="2" id="KW-1185">Reference proteome</keyword>
<gene>
    <name evidence="1" type="ORF">SAMN05192554_109106</name>
</gene>
<dbReference type="RefSeq" id="WP_139172293.1">
    <property type="nucleotide sequence ID" value="NZ_FNIA01000009.1"/>
</dbReference>
<organism evidence="1 2">
    <name type="scientific">Haloarchaeobius iranensis</name>
    <dbReference type="NCBI Taxonomy" id="996166"/>
    <lineage>
        <taxon>Archaea</taxon>
        <taxon>Methanobacteriati</taxon>
        <taxon>Methanobacteriota</taxon>
        <taxon>Stenosarchaea group</taxon>
        <taxon>Halobacteria</taxon>
        <taxon>Halobacteriales</taxon>
        <taxon>Halorubellaceae</taxon>
        <taxon>Haloarchaeobius</taxon>
    </lineage>
</organism>
<dbReference type="STRING" id="996166.SAMN05192554_109106"/>
<protein>
    <submittedName>
        <fullName evidence="1">Uncharacterized protein</fullName>
    </submittedName>
</protein>
<sequence>MGVNETGAAVSTSLSRRRVLQLLGMTGATGLTASELAGAERGRSTTTDGSLVWSTAATSVADARLIGNCPVDTYQRYNTATPGFPGTSQRSPGDVGARSNWTAHVGDVHTQPGHKIDLFTNVSILSVMWIPWLGRWRYTFQVNGIADSYGYGQDSYPQVTSRDEASGPAPIAAHGVTVGQPNIQGRRANETTIVASASDEDAPYAVAHPRQGQDHIDEWATRIAGIRIDEDDVMFGFDVLKAVIMELAGKLATPITVLELTAKGLNALFDEQWGPQEVPKWAERDHTAWFYADDPVDRAAHSRVFSVDVAPRDRATYNAGIVDVRSEAVSDDIVNIYEAEKGIRRARNGQNDSDLSLYHRYTDLVDNTVRIYLPTLPNPANASDSELDEMRDEFGLEPYCLVEDDGDVNENRCLYLASNVEPGFNWY</sequence>
<dbReference type="PROSITE" id="PS51318">
    <property type="entry name" value="TAT"/>
    <property type="match status" value="1"/>
</dbReference>
<dbReference type="EMBL" id="FNIA01000009">
    <property type="protein sequence ID" value="SDM90677.1"/>
    <property type="molecule type" value="Genomic_DNA"/>
</dbReference>
<evidence type="ECO:0000313" key="2">
    <source>
        <dbReference type="Proteomes" id="UP000199370"/>
    </source>
</evidence>
<reference evidence="1 2" key="1">
    <citation type="submission" date="2016-10" db="EMBL/GenBank/DDBJ databases">
        <authorList>
            <person name="de Groot N.N."/>
        </authorList>
    </citation>
    <scope>NUCLEOTIDE SEQUENCE [LARGE SCALE GENOMIC DNA]</scope>
    <source>
        <strain evidence="2">EB21,IBRC-M 10013,KCTC 4048</strain>
    </source>
</reference>
<evidence type="ECO:0000313" key="1">
    <source>
        <dbReference type="EMBL" id="SDM90677.1"/>
    </source>
</evidence>
<accession>A0A1G9X1W4</accession>
<proteinExistence type="predicted"/>
<dbReference type="Proteomes" id="UP000199370">
    <property type="component" value="Unassembled WGS sequence"/>
</dbReference>
<dbReference type="InterPro" id="IPR006311">
    <property type="entry name" value="TAT_signal"/>
</dbReference>
<dbReference type="AlphaFoldDB" id="A0A1G9X1W4"/>